<proteinExistence type="inferred from homology"/>
<keyword evidence="10 12" id="KW-0472">Membrane</keyword>
<evidence type="ECO:0000256" key="3">
    <source>
        <dbReference type="ARBA" id="ARBA00022452"/>
    </source>
</evidence>
<evidence type="ECO:0000256" key="7">
    <source>
        <dbReference type="ARBA" id="ARBA00023004"/>
    </source>
</evidence>
<keyword evidence="4" id="KW-0410">Iron transport</keyword>
<dbReference type="PANTHER" id="PTHR32552">
    <property type="entry name" value="FERRICHROME IRON RECEPTOR-RELATED"/>
    <property type="match status" value="1"/>
</dbReference>
<evidence type="ECO:0000256" key="11">
    <source>
        <dbReference type="ARBA" id="ARBA00023237"/>
    </source>
</evidence>
<dbReference type="PROSITE" id="PS52016">
    <property type="entry name" value="TONB_DEPENDENT_REC_3"/>
    <property type="match status" value="1"/>
</dbReference>
<comment type="subcellular location">
    <subcellularLocation>
        <location evidence="1 12">Cell outer membrane</location>
        <topology evidence="1 12">Multi-pass membrane protein</topology>
    </subcellularLocation>
</comment>
<evidence type="ECO:0000256" key="10">
    <source>
        <dbReference type="ARBA" id="ARBA00023136"/>
    </source>
</evidence>
<keyword evidence="2 12" id="KW-0813">Transport</keyword>
<dbReference type="OrthoDB" id="9782587at2"/>
<evidence type="ECO:0000256" key="12">
    <source>
        <dbReference type="PROSITE-ProRule" id="PRU01360"/>
    </source>
</evidence>
<dbReference type="Gene3D" id="2.40.170.20">
    <property type="entry name" value="TonB-dependent receptor, beta-barrel domain"/>
    <property type="match status" value="1"/>
</dbReference>
<dbReference type="SUPFAM" id="SSF56935">
    <property type="entry name" value="Porins"/>
    <property type="match status" value="1"/>
</dbReference>
<gene>
    <name evidence="17" type="ORF">SAMN04488513_101163</name>
</gene>
<evidence type="ECO:0000256" key="8">
    <source>
        <dbReference type="ARBA" id="ARBA00023065"/>
    </source>
</evidence>
<evidence type="ECO:0000256" key="6">
    <source>
        <dbReference type="ARBA" id="ARBA00022729"/>
    </source>
</evidence>
<comment type="similarity">
    <text evidence="12 13">Belongs to the TonB-dependent receptor family.</text>
</comment>
<dbReference type="InterPro" id="IPR037066">
    <property type="entry name" value="Plug_dom_sf"/>
</dbReference>
<organism evidence="17 18">
    <name type="scientific">Pseudozobellia thermophila</name>
    <dbReference type="NCBI Taxonomy" id="192903"/>
    <lineage>
        <taxon>Bacteria</taxon>
        <taxon>Pseudomonadati</taxon>
        <taxon>Bacteroidota</taxon>
        <taxon>Flavobacteriia</taxon>
        <taxon>Flavobacteriales</taxon>
        <taxon>Flavobacteriaceae</taxon>
        <taxon>Pseudozobellia</taxon>
    </lineage>
</organism>
<dbReference type="InterPro" id="IPR000531">
    <property type="entry name" value="Beta-barrel_TonB"/>
</dbReference>
<evidence type="ECO:0000256" key="4">
    <source>
        <dbReference type="ARBA" id="ARBA00022496"/>
    </source>
</evidence>
<dbReference type="GO" id="GO:0009279">
    <property type="term" value="C:cell outer membrane"/>
    <property type="evidence" value="ECO:0007669"/>
    <property type="project" value="UniProtKB-SubCell"/>
</dbReference>
<evidence type="ECO:0000313" key="18">
    <source>
        <dbReference type="Proteomes" id="UP000184543"/>
    </source>
</evidence>
<dbReference type="Pfam" id="PF00593">
    <property type="entry name" value="TonB_dep_Rec_b-barrel"/>
    <property type="match status" value="1"/>
</dbReference>
<dbReference type="Pfam" id="PF07715">
    <property type="entry name" value="Plug"/>
    <property type="match status" value="1"/>
</dbReference>
<evidence type="ECO:0000256" key="2">
    <source>
        <dbReference type="ARBA" id="ARBA00022448"/>
    </source>
</evidence>
<dbReference type="RefSeq" id="WP_072986942.1">
    <property type="nucleotide sequence ID" value="NZ_FQYU01000001.1"/>
</dbReference>
<feature type="signal peptide" evidence="14">
    <location>
        <begin position="1"/>
        <end position="18"/>
    </location>
</feature>
<evidence type="ECO:0000256" key="5">
    <source>
        <dbReference type="ARBA" id="ARBA00022692"/>
    </source>
</evidence>
<sequence length="691" mass="77883">MRKLLLLYLLTSPFITWAQNHSENDTITQLDEVILLETLKTRNAVGLEPSSVISAKVFQNYSPVDMVASIYQIPGVHIFSGALNTNRITIRGMGSRTAFGTDKLKLYYNDIPVTDGSGFSTIEAFDLENLSQIEVVKGPKATAFGTHLGGAIILSPKEALGKSTNLSNNLTVGSFALVKNNLSFNHYDGKWRLGLQYGHLTTDGYRENSQFDRDGILLNTSYQIDAKNSISLLVNHIDYTAHIASSIGETAFAENPKQAAANWGGVSGFETNDYSLAGLSYTHNFSPSLKNTTSVFYSYLDHFEQRPSPLGFLDEYTKGYGLRTRFEGSFGLMGKTTEYTLGGELYKDEYNWHLFETLDEPVDGSLQGEKYADNKEFRSQMNLFASFLFPFTDDFKAQVGLNINKTEYDFRDRFNTGTENKSAQRAFETIFLPSLNLQYKPTETLALFANISRGFSNPTVEQTLTPEGVINPNIAQETGTNYEIGTDLYLHDRRFHLNLAAYQMDVRNLLVAERIAEDQYIGRNAGKTRHRGLEITMDYLWEISPKVQFSPFLTYTLNDHTFVDFVDGEEDYSGNPLTGVPKQERTAGIQLRLFNDFYWNTTHRHVSEIPLRDDNSLDSEPYTVFTTRFGYHKKLSSKVSIGTDLGIDNLFDEVYASSVLINAGSFGGEPRYYYPGNPRNFYASIRLGYRL</sequence>
<evidence type="ECO:0000256" key="9">
    <source>
        <dbReference type="ARBA" id="ARBA00023077"/>
    </source>
</evidence>
<evidence type="ECO:0000256" key="13">
    <source>
        <dbReference type="RuleBase" id="RU003357"/>
    </source>
</evidence>
<evidence type="ECO:0000256" key="14">
    <source>
        <dbReference type="SAM" id="SignalP"/>
    </source>
</evidence>
<keyword evidence="18" id="KW-1185">Reference proteome</keyword>
<evidence type="ECO:0000259" key="15">
    <source>
        <dbReference type="Pfam" id="PF00593"/>
    </source>
</evidence>
<name>A0A1M6ASU5_9FLAO</name>
<feature type="domain" description="TonB-dependent receptor-like beta-barrel" evidence="15">
    <location>
        <begin position="238"/>
        <end position="650"/>
    </location>
</feature>
<evidence type="ECO:0000256" key="1">
    <source>
        <dbReference type="ARBA" id="ARBA00004571"/>
    </source>
</evidence>
<dbReference type="Gene3D" id="2.170.130.10">
    <property type="entry name" value="TonB-dependent receptor, plug domain"/>
    <property type="match status" value="1"/>
</dbReference>
<dbReference type="InterPro" id="IPR039426">
    <property type="entry name" value="TonB-dep_rcpt-like"/>
</dbReference>
<feature type="chain" id="PRO_5012386944" evidence="14">
    <location>
        <begin position="19"/>
        <end position="691"/>
    </location>
</feature>
<keyword evidence="5 12" id="KW-0812">Transmembrane</keyword>
<dbReference type="STRING" id="192903.SAMN04488513_101163"/>
<dbReference type="Proteomes" id="UP000184543">
    <property type="component" value="Unassembled WGS sequence"/>
</dbReference>
<dbReference type="EMBL" id="FQYU01000001">
    <property type="protein sequence ID" value="SHI39303.1"/>
    <property type="molecule type" value="Genomic_DNA"/>
</dbReference>
<evidence type="ECO:0000313" key="17">
    <source>
        <dbReference type="EMBL" id="SHI39303.1"/>
    </source>
</evidence>
<feature type="domain" description="TonB-dependent receptor plug" evidence="16">
    <location>
        <begin position="50"/>
        <end position="149"/>
    </location>
</feature>
<dbReference type="InterPro" id="IPR036942">
    <property type="entry name" value="Beta-barrel_TonB_sf"/>
</dbReference>
<keyword evidence="7" id="KW-0408">Iron</keyword>
<dbReference type="InterPro" id="IPR012910">
    <property type="entry name" value="Plug_dom"/>
</dbReference>
<keyword evidence="11 12" id="KW-0998">Cell outer membrane</keyword>
<keyword evidence="3 12" id="KW-1134">Transmembrane beta strand</keyword>
<reference evidence="18" key="1">
    <citation type="submission" date="2016-11" db="EMBL/GenBank/DDBJ databases">
        <authorList>
            <person name="Varghese N."/>
            <person name="Submissions S."/>
        </authorList>
    </citation>
    <scope>NUCLEOTIDE SEQUENCE [LARGE SCALE GENOMIC DNA]</scope>
    <source>
        <strain evidence="18">DSM 19858</strain>
    </source>
</reference>
<keyword evidence="8" id="KW-0406">Ion transport</keyword>
<accession>A0A1M6ASU5</accession>
<dbReference type="GO" id="GO:0015344">
    <property type="term" value="F:siderophore uptake transmembrane transporter activity"/>
    <property type="evidence" value="ECO:0007669"/>
    <property type="project" value="TreeGrafter"/>
</dbReference>
<keyword evidence="6 14" id="KW-0732">Signal</keyword>
<protein>
    <submittedName>
        <fullName evidence="17">Iron complex outermembrane recepter protein</fullName>
    </submittedName>
</protein>
<keyword evidence="9 13" id="KW-0798">TonB box</keyword>
<evidence type="ECO:0000259" key="16">
    <source>
        <dbReference type="Pfam" id="PF07715"/>
    </source>
</evidence>
<dbReference type="AlphaFoldDB" id="A0A1M6ASU5"/>
<dbReference type="PANTHER" id="PTHR32552:SF68">
    <property type="entry name" value="FERRICHROME OUTER MEMBRANE TRANSPORTER_PHAGE RECEPTOR"/>
    <property type="match status" value="1"/>
</dbReference>